<evidence type="ECO:0008006" key="4">
    <source>
        <dbReference type="Google" id="ProtNLM"/>
    </source>
</evidence>
<evidence type="ECO:0000313" key="2">
    <source>
        <dbReference type="EMBL" id="KAJ2677479.1"/>
    </source>
</evidence>
<protein>
    <recommendedName>
        <fullName evidence="4">Peptidase S1 domain-containing protein</fullName>
    </recommendedName>
</protein>
<comment type="caution">
    <text evidence="2">The sequence shown here is derived from an EMBL/GenBank/DDBJ whole genome shotgun (WGS) entry which is preliminary data.</text>
</comment>
<sequence length="286" mass="30419">MRLVSYFVALAATLFSATIVTGQSVSATPSSPSQSVSPKLENVKFIAGLFWASSTGLYRRCAATIVTNNTLVTSAACAMSDYPSTAHGPGEWRIIAGNTDDRFLESPTSDVQGYSVASVDIDKCSNFAIIKLRDIMDIGSEIQSIVLSSHPMEQNKMLNTYNTSNPYGDPFLSLTQGSMDACNLMRPGYASDYFICTQPVQGQHVAGDYLGGDPIIGFSNQPQAGAIVVLVGITGMYYSTISAAQNGSMNDPTAYRFSPMVAPHVNKIATYAGVKPISIITTGDLS</sequence>
<name>A0A9W8KYM7_9FUNG</name>
<keyword evidence="1" id="KW-0732">Signal</keyword>
<organism evidence="2 3">
    <name type="scientific">Coemansia spiralis</name>
    <dbReference type="NCBI Taxonomy" id="417178"/>
    <lineage>
        <taxon>Eukaryota</taxon>
        <taxon>Fungi</taxon>
        <taxon>Fungi incertae sedis</taxon>
        <taxon>Zoopagomycota</taxon>
        <taxon>Kickxellomycotina</taxon>
        <taxon>Kickxellomycetes</taxon>
        <taxon>Kickxellales</taxon>
        <taxon>Kickxellaceae</taxon>
        <taxon>Coemansia</taxon>
    </lineage>
</organism>
<dbReference type="SUPFAM" id="SSF50494">
    <property type="entry name" value="Trypsin-like serine proteases"/>
    <property type="match status" value="1"/>
</dbReference>
<dbReference type="AlphaFoldDB" id="A0A9W8KYM7"/>
<feature type="chain" id="PRO_5040924071" description="Peptidase S1 domain-containing protein" evidence="1">
    <location>
        <begin position="23"/>
        <end position="286"/>
    </location>
</feature>
<proteinExistence type="predicted"/>
<dbReference type="EMBL" id="JANBTW010000032">
    <property type="protein sequence ID" value="KAJ2677479.1"/>
    <property type="molecule type" value="Genomic_DNA"/>
</dbReference>
<gene>
    <name evidence="2" type="ORF">GGI25_003114</name>
</gene>
<dbReference type="Gene3D" id="2.40.10.10">
    <property type="entry name" value="Trypsin-like serine proteases"/>
    <property type="match status" value="1"/>
</dbReference>
<evidence type="ECO:0000313" key="3">
    <source>
        <dbReference type="Proteomes" id="UP001151518"/>
    </source>
</evidence>
<feature type="signal peptide" evidence="1">
    <location>
        <begin position="1"/>
        <end position="22"/>
    </location>
</feature>
<dbReference type="InterPro" id="IPR043504">
    <property type="entry name" value="Peptidase_S1_PA_chymotrypsin"/>
</dbReference>
<evidence type="ECO:0000256" key="1">
    <source>
        <dbReference type="SAM" id="SignalP"/>
    </source>
</evidence>
<dbReference type="Proteomes" id="UP001151518">
    <property type="component" value="Unassembled WGS sequence"/>
</dbReference>
<accession>A0A9W8KYM7</accession>
<dbReference type="OrthoDB" id="5550564at2759"/>
<dbReference type="InterPro" id="IPR009003">
    <property type="entry name" value="Peptidase_S1_PA"/>
</dbReference>
<reference evidence="2" key="1">
    <citation type="submission" date="2022-07" db="EMBL/GenBank/DDBJ databases">
        <title>Phylogenomic reconstructions and comparative analyses of Kickxellomycotina fungi.</title>
        <authorList>
            <person name="Reynolds N.K."/>
            <person name="Stajich J.E."/>
            <person name="Barry K."/>
            <person name="Grigoriev I.V."/>
            <person name="Crous P."/>
            <person name="Smith M.E."/>
        </authorList>
    </citation>
    <scope>NUCLEOTIDE SEQUENCE</scope>
    <source>
        <strain evidence="2">NRRL 3115</strain>
    </source>
</reference>